<feature type="compositionally biased region" description="Acidic residues" evidence="8">
    <location>
        <begin position="301"/>
        <end position="317"/>
    </location>
</feature>
<dbReference type="EMBL" id="DXIJ01000108">
    <property type="protein sequence ID" value="HIV86189.1"/>
    <property type="molecule type" value="Genomic_DNA"/>
</dbReference>
<dbReference type="PANTHER" id="PTHR30589:SF0">
    <property type="entry name" value="PHOSPHATIDYLGLYCEROL--PROLIPOPROTEIN DIACYLGLYCERYL TRANSFERASE"/>
    <property type="match status" value="1"/>
</dbReference>
<feature type="transmembrane region" description="Helical" evidence="7">
    <location>
        <begin position="206"/>
        <end position="224"/>
    </location>
</feature>
<evidence type="ECO:0000256" key="7">
    <source>
        <dbReference type="HAMAP-Rule" id="MF_01147"/>
    </source>
</evidence>
<evidence type="ECO:0000256" key="5">
    <source>
        <dbReference type="ARBA" id="ARBA00022989"/>
    </source>
</evidence>
<comment type="similarity">
    <text evidence="1 7">Belongs to the Lgt family.</text>
</comment>
<feature type="transmembrane region" description="Helical" evidence="7">
    <location>
        <begin position="128"/>
        <end position="147"/>
    </location>
</feature>
<comment type="subcellular location">
    <subcellularLocation>
        <location evidence="7">Cell membrane</location>
        <topology evidence="7">Multi-pass membrane protein</topology>
    </subcellularLocation>
</comment>
<name>A0A9D1PSL7_9FIRM</name>
<evidence type="ECO:0000313" key="10">
    <source>
        <dbReference type="Proteomes" id="UP000824162"/>
    </source>
</evidence>
<dbReference type="PANTHER" id="PTHR30589">
    <property type="entry name" value="PROLIPOPROTEIN DIACYLGLYCERYL TRANSFERASE"/>
    <property type="match status" value="1"/>
</dbReference>
<comment type="function">
    <text evidence="7">Catalyzes the transfer of the diacylglyceryl group from phosphatidylglycerol to the sulfhydryl group of the N-terminal cysteine of a prolipoprotein, the first step in the formation of mature lipoproteins.</text>
</comment>
<feature type="transmembrane region" description="Helical" evidence="7">
    <location>
        <begin position="239"/>
        <end position="258"/>
    </location>
</feature>
<evidence type="ECO:0000256" key="8">
    <source>
        <dbReference type="SAM" id="MobiDB-lite"/>
    </source>
</evidence>
<evidence type="ECO:0000313" key="9">
    <source>
        <dbReference type="EMBL" id="HIV86189.1"/>
    </source>
</evidence>
<reference evidence="9" key="2">
    <citation type="submission" date="2021-04" db="EMBL/GenBank/DDBJ databases">
        <authorList>
            <person name="Gilroy R."/>
        </authorList>
    </citation>
    <scope>NUCLEOTIDE SEQUENCE</scope>
    <source>
        <strain evidence="9">5790</strain>
    </source>
</reference>
<keyword evidence="3 7" id="KW-0808">Transferase</keyword>
<keyword evidence="4 7" id="KW-0812">Transmembrane</keyword>
<proteinExistence type="inferred from homology"/>
<dbReference type="PROSITE" id="PS01311">
    <property type="entry name" value="LGT"/>
    <property type="match status" value="1"/>
</dbReference>
<dbReference type="NCBIfam" id="TIGR00544">
    <property type="entry name" value="lgt"/>
    <property type="match status" value="1"/>
</dbReference>
<keyword evidence="6 7" id="KW-0472">Membrane</keyword>
<dbReference type="GO" id="GO:0005886">
    <property type="term" value="C:plasma membrane"/>
    <property type="evidence" value="ECO:0007669"/>
    <property type="project" value="UniProtKB-SubCell"/>
</dbReference>
<evidence type="ECO:0000256" key="1">
    <source>
        <dbReference type="ARBA" id="ARBA00007150"/>
    </source>
</evidence>
<dbReference type="GO" id="GO:0008961">
    <property type="term" value="F:phosphatidylglycerol-prolipoprotein diacylglyceryl transferase activity"/>
    <property type="evidence" value="ECO:0007669"/>
    <property type="project" value="UniProtKB-UniRule"/>
</dbReference>
<gene>
    <name evidence="7 9" type="primary">lgt</name>
    <name evidence="9" type="ORF">H9900_05195</name>
</gene>
<dbReference type="Proteomes" id="UP000824162">
    <property type="component" value="Unassembled WGS sequence"/>
</dbReference>
<feature type="transmembrane region" description="Helical" evidence="7">
    <location>
        <begin position="60"/>
        <end position="82"/>
    </location>
</feature>
<reference evidence="9" key="1">
    <citation type="journal article" date="2021" name="PeerJ">
        <title>Extensive microbial diversity within the chicken gut microbiome revealed by metagenomics and culture.</title>
        <authorList>
            <person name="Gilroy R."/>
            <person name="Ravi A."/>
            <person name="Getino M."/>
            <person name="Pursley I."/>
            <person name="Horton D.L."/>
            <person name="Alikhan N.F."/>
            <person name="Baker D."/>
            <person name="Gharbi K."/>
            <person name="Hall N."/>
            <person name="Watson M."/>
            <person name="Adriaenssens E.M."/>
            <person name="Foster-Nyarko E."/>
            <person name="Jarju S."/>
            <person name="Secka A."/>
            <person name="Antonio M."/>
            <person name="Oren A."/>
            <person name="Chaudhuri R.R."/>
            <person name="La Ragione R."/>
            <person name="Hildebrand F."/>
            <person name="Pallen M.J."/>
        </authorList>
    </citation>
    <scope>NUCLEOTIDE SEQUENCE</scope>
    <source>
        <strain evidence="9">5790</strain>
    </source>
</reference>
<feature type="transmembrane region" description="Helical" evidence="7">
    <location>
        <begin position="28"/>
        <end position="48"/>
    </location>
</feature>
<evidence type="ECO:0000256" key="4">
    <source>
        <dbReference type="ARBA" id="ARBA00022692"/>
    </source>
</evidence>
<evidence type="ECO:0000256" key="2">
    <source>
        <dbReference type="ARBA" id="ARBA00022475"/>
    </source>
</evidence>
<evidence type="ECO:0000256" key="6">
    <source>
        <dbReference type="ARBA" id="ARBA00023136"/>
    </source>
</evidence>
<feature type="transmembrane region" description="Helical" evidence="7">
    <location>
        <begin position="182"/>
        <end position="199"/>
    </location>
</feature>
<dbReference type="GO" id="GO:0042158">
    <property type="term" value="P:lipoprotein biosynthetic process"/>
    <property type="evidence" value="ECO:0007669"/>
    <property type="project" value="UniProtKB-UniRule"/>
</dbReference>
<feature type="transmembrane region" description="Helical" evidence="7">
    <location>
        <begin position="102"/>
        <end position="121"/>
    </location>
</feature>
<comment type="catalytic activity">
    <reaction evidence="7">
        <text>L-cysteinyl-[prolipoprotein] + a 1,2-diacyl-sn-glycero-3-phospho-(1'-sn-glycerol) = an S-1,2-diacyl-sn-glyceryl-L-cysteinyl-[prolipoprotein] + sn-glycerol 1-phosphate + H(+)</text>
        <dbReference type="Rhea" id="RHEA:56712"/>
        <dbReference type="Rhea" id="RHEA-COMP:14679"/>
        <dbReference type="Rhea" id="RHEA-COMP:14680"/>
        <dbReference type="ChEBI" id="CHEBI:15378"/>
        <dbReference type="ChEBI" id="CHEBI:29950"/>
        <dbReference type="ChEBI" id="CHEBI:57685"/>
        <dbReference type="ChEBI" id="CHEBI:64716"/>
        <dbReference type="ChEBI" id="CHEBI:140658"/>
        <dbReference type="EC" id="2.5.1.145"/>
    </reaction>
</comment>
<comment type="caution">
    <text evidence="9">The sequence shown here is derived from an EMBL/GenBank/DDBJ whole genome shotgun (WGS) entry which is preliminary data.</text>
</comment>
<keyword evidence="5 7" id="KW-1133">Transmembrane helix</keyword>
<dbReference type="EC" id="2.5.1.145" evidence="7"/>
<feature type="region of interest" description="Disordered" evidence="8">
    <location>
        <begin position="281"/>
        <end position="329"/>
    </location>
</feature>
<comment type="pathway">
    <text evidence="7">Protein modification; lipoprotein biosynthesis (diacylglyceryl transfer).</text>
</comment>
<dbReference type="InterPro" id="IPR001640">
    <property type="entry name" value="Lgt"/>
</dbReference>
<protein>
    <recommendedName>
        <fullName evidence="7">Phosphatidylglycerol--prolipoprotein diacylglyceryl transferase</fullName>
        <ecNumber evidence="7">2.5.1.145</ecNumber>
    </recommendedName>
</protein>
<keyword evidence="2 7" id="KW-1003">Cell membrane</keyword>
<feature type="binding site" evidence="7">
    <location>
        <position position="145"/>
    </location>
    <ligand>
        <name>a 1,2-diacyl-sn-glycero-3-phospho-(1'-sn-glycerol)</name>
        <dbReference type="ChEBI" id="CHEBI:64716"/>
    </ligand>
</feature>
<evidence type="ECO:0000256" key="3">
    <source>
        <dbReference type="ARBA" id="ARBA00022679"/>
    </source>
</evidence>
<sequence>MRSTISFPNLGLSFEINRAAFSIGGIEIYWYGLIIAAGMALAIIYGMREFKRCGLKQDDLFNMFIICLPVAIVCARLYYVAFSFDEFKDNLLSIFDIRSGGLAVYGSLIGVILVIVIYCLKKKINLRLVLDILAVGFLIGQAIGRWGNFVNAEAYGSTTTLPWAMTIVTRGLTRASSVHPTFLYESLWDAAGVVILLIYRKKKAFSGEVFLGYLLWYGLGRFWIEGLRADSLYLGSVRISQLVAALSVIFGLAGIIAGRIMKSKNVTIVSSRTKTAVVTDSAVTAAEPDENTPAAAAEAGSIEEDLDKDNDADEDKPFEDNNQEAGRIE</sequence>
<organism evidence="9 10">
    <name type="scientific">Candidatus Monoglobus merdigallinarum</name>
    <dbReference type="NCBI Taxonomy" id="2838698"/>
    <lineage>
        <taxon>Bacteria</taxon>
        <taxon>Bacillati</taxon>
        <taxon>Bacillota</taxon>
        <taxon>Clostridia</taxon>
        <taxon>Monoglobales</taxon>
        <taxon>Monoglobaceae</taxon>
        <taxon>Monoglobus</taxon>
    </lineage>
</organism>
<dbReference type="HAMAP" id="MF_01147">
    <property type="entry name" value="Lgt"/>
    <property type="match status" value="1"/>
</dbReference>
<accession>A0A9D1PSL7</accession>
<dbReference type="AlphaFoldDB" id="A0A9D1PSL7"/>
<dbReference type="Pfam" id="PF01790">
    <property type="entry name" value="LGT"/>
    <property type="match status" value="1"/>
</dbReference>